<dbReference type="Proteomes" id="UP001056035">
    <property type="component" value="Chromosome"/>
</dbReference>
<name>A0ABY5DR97_9ACTN</name>
<reference evidence="1 2" key="1">
    <citation type="submission" date="2022-06" db="EMBL/GenBank/DDBJ databases">
        <title>Paraconexibacter antarcticus.</title>
        <authorList>
            <person name="Kim C.S."/>
        </authorList>
    </citation>
    <scope>NUCLEOTIDE SEQUENCE [LARGE SCALE GENOMIC DNA]</scope>
    <source>
        <strain evidence="1 2">02-257</strain>
    </source>
</reference>
<sequence length="83" mass="8803">MTTRHTTQMPTHVAPRRRSSRAVRLLDPLTETRAAAATDDAAEAERLVDDLLALVDAGLVTITTDPGAAARYEIADDSASTAV</sequence>
<proteinExistence type="predicted"/>
<dbReference type="RefSeq" id="WP_254570060.1">
    <property type="nucleotide sequence ID" value="NZ_CP098502.1"/>
</dbReference>
<protein>
    <submittedName>
        <fullName evidence="1">Uncharacterized protein</fullName>
    </submittedName>
</protein>
<accession>A0ABY5DR97</accession>
<evidence type="ECO:0000313" key="1">
    <source>
        <dbReference type="EMBL" id="UTI63332.1"/>
    </source>
</evidence>
<keyword evidence="2" id="KW-1185">Reference proteome</keyword>
<gene>
    <name evidence="1" type="ORF">NBH00_18490</name>
</gene>
<evidence type="ECO:0000313" key="2">
    <source>
        <dbReference type="Proteomes" id="UP001056035"/>
    </source>
</evidence>
<organism evidence="1 2">
    <name type="scientific">Paraconexibacter antarcticus</name>
    <dbReference type="NCBI Taxonomy" id="2949664"/>
    <lineage>
        <taxon>Bacteria</taxon>
        <taxon>Bacillati</taxon>
        <taxon>Actinomycetota</taxon>
        <taxon>Thermoleophilia</taxon>
        <taxon>Solirubrobacterales</taxon>
        <taxon>Paraconexibacteraceae</taxon>
        <taxon>Paraconexibacter</taxon>
    </lineage>
</organism>
<dbReference type="EMBL" id="CP098502">
    <property type="protein sequence ID" value="UTI63332.1"/>
    <property type="molecule type" value="Genomic_DNA"/>
</dbReference>